<dbReference type="SUPFAM" id="SSF53822">
    <property type="entry name" value="Periplasmic binding protein-like I"/>
    <property type="match status" value="1"/>
</dbReference>
<dbReference type="PANTHER" id="PTHR46847:SF1">
    <property type="entry name" value="D-ALLOSE-BINDING PERIPLASMIC PROTEIN-RELATED"/>
    <property type="match status" value="1"/>
</dbReference>
<evidence type="ECO:0000256" key="1">
    <source>
        <dbReference type="ARBA" id="ARBA00004196"/>
    </source>
</evidence>
<keyword evidence="3 4" id="KW-0732">Signal</keyword>
<feature type="domain" description="Periplasmic binding protein" evidence="5">
    <location>
        <begin position="43"/>
        <end position="305"/>
    </location>
</feature>
<comment type="similarity">
    <text evidence="2">Belongs to the bacterial solute-binding protein 2 family.</text>
</comment>
<dbReference type="PROSITE" id="PS51257">
    <property type="entry name" value="PROKAR_LIPOPROTEIN"/>
    <property type="match status" value="1"/>
</dbReference>
<dbReference type="EMBL" id="BAAAOS010000001">
    <property type="protein sequence ID" value="GAA1550614.1"/>
    <property type="molecule type" value="Genomic_DNA"/>
</dbReference>
<dbReference type="Pfam" id="PF13407">
    <property type="entry name" value="Peripla_BP_4"/>
    <property type="match status" value="1"/>
</dbReference>
<evidence type="ECO:0000256" key="3">
    <source>
        <dbReference type="ARBA" id="ARBA00022729"/>
    </source>
</evidence>
<organism evidence="6 7">
    <name type="scientific">Kribbella sancticallisti</name>
    <dbReference type="NCBI Taxonomy" id="460087"/>
    <lineage>
        <taxon>Bacteria</taxon>
        <taxon>Bacillati</taxon>
        <taxon>Actinomycetota</taxon>
        <taxon>Actinomycetes</taxon>
        <taxon>Propionibacteriales</taxon>
        <taxon>Kribbellaceae</taxon>
        <taxon>Kribbella</taxon>
    </lineage>
</organism>
<feature type="signal peptide" evidence="4">
    <location>
        <begin position="1"/>
        <end position="23"/>
    </location>
</feature>
<evidence type="ECO:0000313" key="7">
    <source>
        <dbReference type="Proteomes" id="UP001500393"/>
    </source>
</evidence>
<dbReference type="InterPro" id="IPR025997">
    <property type="entry name" value="SBP_2_dom"/>
</dbReference>
<sequence>MTTKRIPLVALVVALAAAGCGQATDTSAGSAAEAAPDAKNLTIGVSNLGKNFPFPAAIVGGIDEKAEELGVKLVQVDAQGAAEKQANDVQDLIGQKPSGVLLLPVDSGVATGLADQLKTAGIPTVAVASQVGDPATRKIEDVYPGLVALVTQAEVKAGRIAGELALAALPSGGKVAIVEGTAGFAEVKTRSAEFLAPAQDKGVTFTVVARQPGDWVPDKAQSACQNILAAHPDVALIYNQSDDMAVGCSKAVKAAGSKAKVVGVGGSKLGVEGVSSGDIYGTVCYKPKDLGALALQVMYDQLTGAKKRDAEFVTYDTPGITKANVADCAPQW</sequence>
<name>A0ABN2C1F5_9ACTN</name>
<dbReference type="Gene3D" id="3.40.50.2300">
    <property type="match status" value="2"/>
</dbReference>
<comment type="subcellular location">
    <subcellularLocation>
        <location evidence="1">Cell envelope</location>
    </subcellularLocation>
</comment>
<proteinExistence type="inferred from homology"/>
<accession>A0ABN2C1F5</accession>
<protein>
    <submittedName>
        <fullName evidence="6">Ribose ABC transporter substrate-binding protein RbsB</fullName>
    </submittedName>
</protein>
<gene>
    <name evidence="6" type="primary">rbsB</name>
    <name evidence="6" type="ORF">GCM10009789_00500</name>
</gene>
<dbReference type="InterPro" id="IPR028082">
    <property type="entry name" value="Peripla_BP_I"/>
</dbReference>
<evidence type="ECO:0000256" key="2">
    <source>
        <dbReference type="ARBA" id="ARBA00007639"/>
    </source>
</evidence>
<dbReference type="CDD" id="cd01536">
    <property type="entry name" value="PBP1_ABC_sugar_binding-like"/>
    <property type="match status" value="1"/>
</dbReference>
<feature type="chain" id="PRO_5045788679" evidence="4">
    <location>
        <begin position="24"/>
        <end position="332"/>
    </location>
</feature>
<evidence type="ECO:0000256" key="4">
    <source>
        <dbReference type="SAM" id="SignalP"/>
    </source>
</evidence>
<reference evidence="6 7" key="1">
    <citation type="journal article" date="2019" name="Int. J. Syst. Evol. Microbiol.">
        <title>The Global Catalogue of Microorganisms (GCM) 10K type strain sequencing project: providing services to taxonomists for standard genome sequencing and annotation.</title>
        <authorList>
            <consortium name="The Broad Institute Genomics Platform"/>
            <consortium name="The Broad Institute Genome Sequencing Center for Infectious Disease"/>
            <person name="Wu L."/>
            <person name="Ma J."/>
        </authorList>
    </citation>
    <scope>NUCLEOTIDE SEQUENCE [LARGE SCALE GENOMIC DNA]</scope>
    <source>
        <strain evidence="6 7">JCM 14969</strain>
    </source>
</reference>
<comment type="caution">
    <text evidence="6">The sequence shown here is derived from an EMBL/GenBank/DDBJ whole genome shotgun (WGS) entry which is preliminary data.</text>
</comment>
<evidence type="ECO:0000259" key="5">
    <source>
        <dbReference type="Pfam" id="PF13407"/>
    </source>
</evidence>
<evidence type="ECO:0000313" key="6">
    <source>
        <dbReference type="EMBL" id="GAA1550614.1"/>
    </source>
</evidence>
<keyword evidence="7" id="KW-1185">Reference proteome</keyword>
<dbReference type="PANTHER" id="PTHR46847">
    <property type="entry name" value="D-ALLOSE-BINDING PERIPLASMIC PROTEIN-RELATED"/>
    <property type="match status" value="1"/>
</dbReference>
<dbReference type="Proteomes" id="UP001500393">
    <property type="component" value="Unassembled WGS sequence"/>
</dbReference>
<dbReference type="RefSeq" id="WP_344208405.1">
    <property type="nucleotide sequence ID" value="NZ_BAAAOS010000001.1"/>
</dbReference>